<proteinExistence type="inferred from homology"/>
<protein>
    <recommendedName>
        <fullName evidence="4">Dirigent protein</fullName>
    </recommendedName>
</protein>
<reference evidence="5" key="2">
    <citation type="submission" date="2023-05" db="EMBL/GenBank/DDBJ databases">
        <authorList>
            <person name="Schelkunov M.I."/>
        </authorList>
    </citation>
    <scope>NUCLEOTIDE SEQUENCE</scope>
    <source>
        <strain evidence="5">Hsosn_3</strain>
        <tissue evidence="5">Leaf</tissue>
    </source>
</reference>
<sequence>MGKIYVIALALCSIILTISVVESIDESPEAVEKWFKKLGHKKERVTKLHFFLHEKSGGSNQTAYQVAQSNITLTSPTFFGQVSMIDDILREGSAPDSQVLGRAQGLTGLSSLEEASLIMTMNFVFTTGKYNGSTLSVLGRNPFSKKYREMAIIGGSGVFRLARGIITTQTSLFNPTSGDVISEYNVVVIHY</sequence>
<comment type="caution">
    <text evidence="5">The sequence shown here is derived from an EMBL/GenBank/DDBJ whole genome shotgun (WGS) entry which is preliminary data.</text>
</comment>
<reference evidence="5" key="1">
    <citation type="submission" date="2023-02" db="EMBL/GenBank/DDBJ databases">
        <title>Genome of toxic invasive species Heracleum sosnowskyi carries increased number of genes despite the absence of recent whole-genome duplications.</title>
        <authorList>
            <person name="Schelkunov M."/>
            <person name="Shtratnikova V."/>
            <person name="Makarenko M."/>
            <person name="Klepikova A."/>
            <person name="Omelchenko D."/>
            <person name="Novikova G."/>
            <person name="Obukhova E."/>
            <person name="Bogdanov V."/>
            <person name="Penin A."/>
            <person name="Logacheva M."/>
        </authorList>
    </citation>
    <scope>NUCLEOTIDE SEQUENCE</scope>
    <source>
        <strain evidence="5">Hsosn_3</strain>
        <tissue evidence="5">Leaf</tissue>
    </source>
</reference>
<dbReference type="AlphaFoldDB" id="A0AAD8J136"/>
<comment type="similarity">
    <text evidence="1 4">Belongs to the plant dirigent protein family.</text>
</comment>
<dbReference type="GO" id="GO:0048046">
    <property type="term" value="C:apoplast"/>
    <property type="evidence" value="ECO:0007669"/>
    <property type="project" value="UniProtKB-SubCell"/>
</dbReference>
<name>A0AAD8J136_9APIA</name>
<keyword evidence="6" id="KW-1185">Reference proteome</keyword>
<keyword evidence="4" id="KW-0052">Apoplast</keyword>
<dbReference type="GO" id="GO:0009699">
    <property type="term" value="P:phenylpropanoid biosynthetic process"/>
    <property type="evidence" value="ECO:0007669"/>
    <property type="project" value="UniProtKB-ARBA"/>
</dbReference>
<evidence type="ECO:0000256" key="1">
    <source>
        <dbReference type="ARBA" id="ARBA00010746"/>
    </source>
</evidence>
<evidence type="ECO:0000256" key="2">
    <source>
        <dbReference type="ARBA" id="ARBA00011738"/>
    </source>
</evidence>
<dbReference type="PANTHER" id="PTHR21495">
    <property type="entry name" value="NUCLEOPORIN-RELATED"/>
    <property type="match status" value="1"/>
</dbReference>
<comment type="subunit">
    <text evidence="2 4">Homodimer.</text>
</comment>
<organism evidence="5 6">
    <name type="scientific">Heracleum sosnowskyi</name>
    <dbReference type="NCBI Taxonomy" id="360622"/>
    <lineage>
        <taxon>Eukaryota</taxon>
        <taxon>Viridiplantae</taxon>
        <taxon>Streptophyta</taxon>
        <taxon>Embryophyta</taxon>
        <taxon>Tracheophyta</taxon>
        <taxon>Spermatophyta</taxon>
        <taxon>Magnoliopsida</taxon>
        <taxon>eudicotyledons</taxon>
        <taxon>Gunneridae</taxon>
        <taxon>Pentapetalae</taxon>
        <taxon>asterids</taxon>
        <taxon>campanulids</taxon>
        <taxon>Apiales</taxon>
        <taxon>Apiaceae</taxon>
        <taxon>Apioideae</taxon>
        <taxon>apioid superclade</taxon>
        <taxon>Tordylieae</taxon>
        <taxon>Tordyliinae</taxon>
        <taxon>Heracleum</taxon>
    </lineage>
</organism>
<dbReference type="InterPro" id="IPR004265">
    <property type="entry name" value="Dirigent"/>
</dbReference>
<evidence type="ECO:0000256" key="3">
    <source>
        <dbReference type="ARBA" id="ARBA00022525"/>
    </source>
</evidence>
<comment type="subcellular location">
    <subcellularLocation>
        <location evidence="4">Secreted</location>
        <location evidence="4">Extracellular space</location>
        <location evidence="4">Apoplast</location>
    </subcellularLocation>
</comment>
<dbReference type="Pfam" id="PF03018">
    <property type="entry name" value="Dirigent"/>
    <property type="match status" value="1"/>
</dbReference>
<keyword evidence="4" id="KW-0732">Signal</keyword>
<evidence type="ECO:0000313" key="5">
    <source>
        <dbReference type="EMBL" id="KAK1394889.1"/>
    </source>
</evidence>
<gene>
    <name evidence="5" type="ORF">POM88_013945</name>
</gene>
<feature type="chain" id="PRO_5041770582" description="Dirigent protein" evidence="4">
    <location>
        <begin position="24"/>
        <end position="191"/>
    </location>
</feature>
<keyword evidence="3 4" id="KW-0964">Secreted</keyword>
<comment type="function">
    <text evidence="4">Dirigent proteins impart stereoselectivity on the phenoxy radical-coupling reaction, yielding optically active lignans from two molecules of coniferyl alcohol in the biosynthesis of lignans, flavonolignans, and alkaloids and thus plays a central role in plant secondary metabolism.</text>
</comment>
<evidence type="ECO:0000256" key="4">
    <source>
        <dbReference type="RuleBase" id="RU363099"/>
    </source>
</evidence>
<dbReference type="Gene3D" id="2.40.480.10">
    <property type="entry name" value="Allene oxide cyclase-like"/>
    <property type="match status" value="1"/>
</dbReference>
<accession>A0AAD8J136</accession>
<evidence type="ECO:0000313" key="6">
    <source>
        <dbReference type="Proteomes" id="UP001237642"/>
    </source>
</evidence>
<dbReference type="EMBL" id="JAUIZM010000003">
    <property type="protein sequence ID" value="KAK1394889.1"/>
    <property type="molecule type" value="Genomic_DNA"/>
</dbReference>
<feature type="signal peptide" evidence="4">
    <location>
        <begin position="1"/>
        <end position="23"/>
    </location>
</feature>
<dbReference type="InterPro" id="IPR044859">
    <property type="entry name" value="Allene_oxi_cyc_Dirigent"/>
</dbReference>
<dbReference type="Proteomes" id="UP001237642">
    <property type="component" value="Unassembled WGS sequence"/>
</dbReference>